<dbReference type="Pfam" id="PF18032">
    <property type="entry name" value="FRP"/>
    <property type="match status" value="1"/>
</dbReference>
<dbReference type="Gene3D" id="6.10.140.1840">
    <property type="match status" value="1"/>
</dbReference>
<proteinExistence type="predicted"/>
<dbReference type="AlphaFoldDB" id="A0A844AU89"/>
<organism evidence="1 2">
    <name type="scientific">Caenimonas koreensis DSM 17982</name>
    <dbReference type="NCBI Taxonomy" id="1121255"/>
    <lineage>
        <taxon>Bacteria</taxon>
        <taxon>Pseudomonadati</taxon>
        <taxon>Pseudomonadota</taxon>
        <taxon>Betaproteobacteria</taxon>
        <taxon>Burkholderiales</taxon>
        <taxon>Comamonadaceae</taxon>
        <taxon>Caenimonas</taxon>
    </lineage>
</organism>
<gene>
    <name evidence="1" type="ORF">GHT07_12280</name>
</gene>
<dbReference type="OrthoDB" id="8239247at2"/>
<keyword evidence="2" id="KW-1185">Reference proteome</keyword>
<name>A0A844AU89_9BURK</name>
<accession>A0A844AU89</accession>
<evidence type="ECO:0000313" key="1">
    <source>
        <dbReference type="EMBL" id="MRD48060.1"/>
    </source>
</evidence>
<dbReference type="EMBL" id="WJBU01000010">
    <property type="protein sequence ID" value="MRD48060.1"/>
    <property type="molecule type" value="Genomic_DNA"/>
</dbReference>
<dbReference type="Proteomes" id="UP000487350">
    <property type="component" value="Unassembled WGS sequence"/>
</dbReference>
<reference evidence="1 2" key="1">
    <citation type="submission" date="2019-11" db="EMBL/GenBank/DDBJ databases">
        <title>Caenimonas koreensis gen. nov., sp. nov., isolated from activated sludge.</title>
        <authorList>
            <person name="Seung H.R."/>
        </authorList>
    </citation>
    <scope>NUCLEOTIDE SEQUENCE [LARGE SCALE GENOMIC DNA]</scope>
    <source>
        <strain evidence="1 2">EMB320</strain>
    </source>
</reference>
<evidence type="ECO:0008006" key="3">
    <source>
        <dbReference type="Google" id="ProtNLM"/>
    </source>
</evidence>
<comment type="caution">
    <text evidence="1">The sequence shown here is derived from an EMBL/GenBank/DDBJ whole genome shotgun (WGS) entry which is preliminary data.</text>
</comment>
<dbReference type="GO" id="GO:0042651">
    <property type="term" value="C:thylakoid membrane"/>
    <property type="evidence" value="ECO:0007669"/>
    <property type="project" value="InterPro"/>
</dbReference>
<dbReference type="InterPro" id="IPR041601">
    <property type="entry name" value="FRP"/>
</dbReference>
<dbReference type="RefSeq" id="WP_153585358.1">
    <property type="nucleotide sequence ID" value="NZ_WJBU01000010.1"/>
</dbReference>
<evidence type="ECO:0000313" key="2">
    <source>
        <dbReference type="Proteomes" id="UP000487350"/>
    </source>
</evidence>
<protein>
    <recommendedName>
        <fullName evidence="3">Fluorescence recovery protein</fullName>
    </recommendedName>
</protein>
<dbReference type="InterPro" id="IPR053747">
    <property type="entry name" value="Fluoresc_Recovery_Reg"/>
</dbReference>
<sequence>MNDLKWSDKEKRVARQAFEVALAAELAELIADFKVRAAAATEPDDLWAIEEHLRQRRKEIDWQYDYRYSQLIFIFARLLRDGRIREDQLFGLSEVKLSQIRRLASPE</sequence>